<dbReference type="GeneID" id="18911288"/>
<comment type="similarity">
    <text evidence="1">Belongs to the trichodiene synthase family.</text>
</comment>
<dbReference type="Pfam" id="PF06330">
    <property type="entry name" value="TRI5"/>
    <property type="match status" value="1"/>
</dbReference>
<dbReference type="RefSeq" id="XP_007398251.1">
    <property type="nucleotide sequence ID" value="XM_007398189.1"/>
</dbReference>
<evidence type="ECO:0000256" key="3">
    <source>
        <dbReference type="SAM" id="MobiDB-lite"/>
    </source>
</evidence>
<evidence type="ECO:0000313" key="4">
    <source>
        <dbReference type="EMBL" id="EKM53565.1"/>
    </source>
</evidence>
<dbReference type="SFLD" id="SFLDG01021">
    <property type="entry name" value="Trichodiene_Synthase_Like"/>
    <property type="match status" value="1"/>
</dbReference>
<evidence type="ECO:0000313" key="5">
    <source>
        <dbReference type="Proteomes" id="UP000008370"/>
    </source>
</evidence>
<dbReference type="Proteomes" id="UP000008370">
    <property type="component" value="Unassembled WGS sequence"/>
</dbReference>
<dbReference type="AlphaFoldDB" id="K5W347"/>
<accession>K5W347</accession>
<dbReference type="HOGENOM" id="CLU_052212_0_1_1"/>
<dbReference type="OrthoDB" id="2998174at2759"/>
<proteinExistence type="inferred from homology"/>
<name>K5W347_PHACS</name>
<dbReference type="SUPFAM" id="SSF48576">
    <property type="entry name" value="Terpenoid synthases"/>
    <property type="match status" value="1"/>
</dbReference>
<keyword evidence="2" id="KW-0456">Lyase</keyword>
<dbReference type="KEGG" id="pco:PHACADRAFT_197990"/>
<evidence type="ECO:0008006" key="6">
    <source>
        <dbReference type="Google" id="ProtNLM"/>
    </source>
</evidence>
<feature type="compositionally biased region" description="Basic and acidic residues" evidence="3">
    <location>
        <begin position="18"/>
        <end position="33"/>
    </location>
</feature>
<dbReference type="Gene3D" id="1.10.600.10">
    <property type="entry name" value="Farnesyl Diphosphate Synthase"/>
    <property type="match status" value="1"/>
</dbReference>
<dbReference type="InParanoid" id="K5W347"/>
<dbReference type="SFLD" id="SFLDS00005">
    <property type="entry name" value="Isoprenoid_Synthase_Type_I"/>
    <property type="match status" value="1"/>
</dbReference>
<evidence type="ECO:0000256" key="1">
    <source>
        <dbReference type="ARBA" id="ARBA00007946"/>
    </source>
</evidence>
<dbReference type="GO" id="GO:0016838">
    <property type="term" value="F:carbon-oxygen lyase activity, acting on phosphates"/>
    <property type="evidence" value="ECO:0007669"/>
    <property type="project" value="InterPro"/>
</dbReference>
<protein>
    <recommendedName>
        <fullName evidence="6">Terpenoid synthase</fullName>
    </recommendedName>
</protein>
<reference evidence="4 5" key="1">
    <citation type="journal article" date="2012" name="BMC Genomics">
        <title>Comparative genomics of the white-rot fungi, Phanerochaete carnosa and P. chrysosporium, to elucidate the genetic basis of the distinct wood types they colonize.</title>
        <authorList>
            <person name="Suzuki H."/>
            <person name="MacDonald J."/>
            <person name="Syed K."/>
            <person name="Salamov A."/>
            <person name="Hori C."/>
            <person name="Aerts A."/>
            <person name="Henrissat B."/>
            <person name="Wiebenga A."/>
            <person name="vanKuyk P.A."/>
            <person name="Barry K."/>
            <person name="Lindquist E."/>
            <person name="LaButti K."/>
            <person name="Lapidus A."/>
            <person name="Lucas S."/>
            <person name="Coutinho P."/>
            <person name="Gong Y."/>
            <person name="Samejima M."/>
            <person name="Mahadevan R."/>
            <person name="Abou-Zaid M."/>
            <person name="de Vries R.P."/>
            <person name="Igarashi K."/>
            <person name="Yadav J.S."/>
            <person name="Grigoriev I.V."/>
            <person name="Master E.R."/>
        </authorList>
    </citation>
    <scope>NUCLEOTIDE SEQUENCE [LARGE SCALE GENOMIC DNA]</scope>
    <source>
        <strain evidence="4 5">HHB-10118-sp</strain>
    </source>
</reference>
<organism evidence="4 5">
    <name type="scientific">Phanerochaete carnosa (strain HHB-10118-sp)</name>
    <name type="common">White-rot fungus</name>
    <name type="synonym">Peniophora carnosa</name>
    <dbReference type="NCBI Taxonomy" id="650164"/>
    <lineage>
        <taxon>Eukaryota</taxon>
        <taxon>Fungi</taxon>
        <taxon>Dikarya</taxon>
        <taxon>Basidiomycota</taxon>
        <taxon>Agaricomycotina</taxon>
        <taxon>Agaricomycetes</taxon>
        <taxon>Polyporales</taxon>
        <taxon>Phanerochaetaceae</taxon>
        <taxon>Phanerochaete</taxon>
    </lineage>
</organism>
<keyword evidence="5" id="KW-1185">Reference proteome</keyword>
<feature type="region of interest" description="Disordered" evidence="3">
    <location>
        <begin position="1"/>
        <end position="33"/>
    </location>
</feature>
<dbReference type="InterPro" id="IPR008949">
    <property type="entry name" value="Isoprenoid_synthase_dom_sf"/>
</dbReference>
<evidence type="ECO:0000256" key="2">
    <source>
        <dbReference type="ARBA" id="ARBA00023239"/>
    </source>
</evidence>
<gene>
    <name evidence="4" type="ORF">PHACADRAFT_197990</name>
</gene>
<dbReference type="InterPro" id="IPR024652">
    <property type="entry name" value="Trichodiene_synth"/>
</dbReference>
<dbReference type="EMBL" id="JH930474">
    <property type="protein sequence ID" value="EKM53565.1"/>
    <property type="molecule type" value="Genomic_DNA"/>
</dbReference>
<sequence length="338" mass="37884">MSSATQIHPTPATEDNAEALKRAPADEHSDDEKFGDESLSYLCRDVITEFLSKTGIAKPTFDGAAFGDEVDRLTFEEVATWEIGDASPRRLHHHVVTAVNNSKTSYGHTPVSTQVQIALWTTLCICVDDFEINEDALAAFAERFHAGQAQLHPLLDVLVGNLRDMPKFFHPYGAASIVTTTVQFVVCVLFDKEAEGMELHHAARDYPVYKRSRNGLGEGFAYCIFDKVNFPDVSTHIQVIPDGIAYLLYANDILSFYKEAVAGEKNNFVHDHARVTGKDIKTSLMDITKDTINLVNRARQILQNEKERQAWESFILGYVAFHFISPRYKLKELLNGAE</sequence>